<gene>
    <name evidence="1" type="ORF">D8674_008497</name>
</gene>
<sequence>MFATTSSTILFTTQLLDQVVPLDVLGAPSLAPWPEASPALHSFPTAVFLA</sequence>
<proteinExistence type="predicted"/>
<keyword evidence="2" id="KW-1185">Reference proteome</keyword>
<dbReference type="EMBL" id="SMOL01000143">
    <property type="protein sequence ID" value="KAB2630978.1"/>
    <property type="molecule type" value="Genomic_DNA"/>
</dbReference>
<reference evidence="1 2" key="3">
    <citation type="submission" date="2019-11" db="EMBL/GenBank/DDBJ databases">
        <title>A de novo genome assembly of a pear dwarfing rootstock.</title>
        <authorList>
            <person name="Wang F."/>
            <person name="Wang J."/>
            <person name="Li S."/>
            <person name="Zhang Y."/>
            <person name="Fang M."/>
            <person name="Ma L."/>
            <person name="Zhao Y."/>
            <person name="Jiang S."/>
        </authorList>
    </citation>
    <scope>NUCLEOTIDE SEQUENCE [LARGE SCALE GENOMIC DNA]</scope>
    <source>
        <strain evidence="1">S2</strain>
        <tissue evidence="1">Leaf</tissue>
    </source>
</reference>
<organism evidence="1 2">
    <name type="scientific">Pyrus ussuriensis x Pyrus communis</name>
    <dbReference type="NCBI Taxonomy" id="2448454"/>
    <lineage>
        <taxon>Eukaryota</taxon>
        <taxon>Viridiplantae</taxon>
        <taxon>Streptophyta</taxon>
        <taxon>Embryophyta</taxon>
        <taxon>Tracheophyta</taxon>
        <taxon>Spermatophyta</taxon>
        <taxon>Magnoliopsida</taxon>
        <taxon>eudicotyledons</taxon>
        <taxon>Gunneridae</taxon>
        <taxon>Pentapetalae</taxon>
        <taxon>rosids</taxon>
        <taxon>fabids</taxon>
        <taxon>Rosales</taxon>
        <taxon>Rosaceae</taxon>
        <taxon>Amygdaloideae</taxon>
        <taxon>Maleae</taxon>
        <taxon>Pyrus</taxon>
    </lineage>
</organism>
<comment type="caution">
    <text evidence="1">The sequence shown here is derived from an EMBL/GenBank/DDBJ whole genome shotgun (WGS) entry which is preliminary data.</text>
</comment>
<evidence type="ECO:0000313" key="1">
    <source>
        <dbReference type="EMBL" id="KAB2630978.1"/>
    </source>
</evidence>
<evidence type="ECO:0000313" key="2">
    <source>
        <dbReference type="Proteomes" id="UP000327157"/>
    </source>
</evidence>
<reference evidence="1 2" key="1">
    <citation type="submission" date="2019-09" db="EMBL/GenBank/DDBJ databases">
        <authorList>
            <person name="Ou C."/>
        </authorList>
    </citation>
    <scope>NUCLEOTIDE SEQUENCE [LARGE SCALE GENOMIC DNA]</scope>
    <source>
        <strain evidence="1">S2</strain>
        <tissue evidence="1">Leaf</tissue>
    </source>
</reference>
<reference evidence="2" key="2">
    <citation type="submission" date="2019-10" db="EMBL/GenBank/DDBJ databases">
        <title>A de novo genome assembly of a pear dwarfing rootstock.</title>
        <authorList>
            <person name="Wang F."/>
            <person name="Wang J."/>
            <person name="Li S."/>
            <person name="Zhang Y."/>
            <person name="Fang M."/>
            <person name="Ma L."/>
            <person name="Zhao Y."/>
            <person name="Jiang S."/>
        </authorList>
    </citation>
    <scope>NUCLEOTIDE SEQUENCE [LARGE SCALE GENOMIC DNA]</scope>
</reference>
<dbReference type="AlphaFoldDB" id="A0A5N5HTV4"/>
<name>A0A5N5HTV4_9ROSA</name>
<dbReference type="Proteomes" id="UP000327157">
    <property type="component" value="Chromosome 12"/>
</dbReference>
<protein>
    <submittedName>
        <fullName evidence="1">Uncharacterized protein</fullName>
    </submittedName>
</protein>
<accession>A0A5N5HTV4</accession>